<protein>
    <submittedName>
        <fullName evidence="1">Uncharacterized protein</fullName>
    </submittedName>
</protein>
<gene>
    <name evidence="1" type="ORF">ND812_15605</name>
</gene>
<comment type="caution">
    <text evidence="1">The sequence shown here is derived from an EMBL/GenBank/DDBJ whole genome shotgun (WGS) entry which is preliminary data.</text>
</comment>
<evidence type="ECO:0000313" key="2">
    <source>
        <dbReference type="Proteomes" id="UP001209737"/>
    </source>
</evidence>
<sequence length="289" mass="33925">MEKKYSSQIYIWMERFFFGSLLLCLNCCHPLQDQFQKDVNHEFAEQNMEIKVLTELDLITLPKPVQRYLRYTKALGKPVAINFRLVFDELMFKTQQSDPMVATSEQYNFFARPSRHFYMRASMKGIPFRVYHSYTKEKATMNVKILSLFGVVDAKGEELTKAETVTFLNDLCLFAPSALIYKNISWEEIDLKSTRIWFQNGNFRVSAVLYFNELGELTNFISEDRYALQDDGSFRNIRWSTPVKEYKEFNGVKLPTYGEAIWHYPEGDFVYGKFFLKGIATNLKSSPFQ</sequence>
<dbReference type="EMBL" id="JAMQPV010000003">
    <property type="protein sequence ID" value="MCW7463525.1"/>
    <property type="molecule type" value="Genomic_DNA"/>
</dbReference>
<keyword evidence="2" id="KW-1185">Reference proteome</keyword>
<dbReference type="InterPro" id="IPR046674">
    <property type="entry name" value="DUF6544"/>
</dbReference>
<name>A0ABT3M0M5_9LEPT</name>
<dbReference type="Proteomes" id="UP001209737">
    <property type="component" value="Unassembled WGS sequence"/>
</dbReference>
<evidence type="ECO:0000313" key="1">
    <source>
        <dbReference type="EMBL" id="MCW7463525.1"/>
    </source>
</evidence>
<reference evidence="1 2" key="1">
    <citation type="submission" date="2022-06" db="EMBL/GenBank/DDBJ databases">
        <title>Leptospira isolates from biofilms formed at urban environments.</title>
        <authorList>
            <person name="Ribeiro P.S."/>
            <person name="Sousa T."/>
            <person name="Carvalho N."/>
            <person name="Aburjaile F."/>
            <person name="Neves F."/>
            <person name="Oliveira D."/>
            <person name="Blanco L."/>
            <person name="Lima J."/>
            <person name="Costa F."/>
            <person name="Brenig B."/>
            <person name="Soares S."/>
            <person name="Ramos R."/>
            <person name="Goes-Neto A."/>
            <person name="Matiuzzi M."/>
            <person name="Azevedo V."/>
            <person name="Ristow P."/>
        </authorList>
    </citation>
    <scope>NUCLEOTIDE SEQUENCE [LARGE SCALE GENOMIC DNA]</scope>
    <source>
        <strain evidence="1 2">VSF25</strain>
    </source>
</reference>
<accession>A0ABT3M0M5</accession>
<dbReference type="RefSeq" id="WP_265376301.1">
    <property type="nucleotide sequence ID" value="NZ_JAMQPV010000003.1"/>
</dbReference>
<proteinExistence type="predicted"/>
<dbReference type="Pfam" id="PF20181">
    <property type="entry name" value="DUF6544"/>
    <property type="match status" value="1"/>
</dbReference>
<organism evidence="1 2">
    <name type="scientific">Leptospira limi</name>
    <dbReference type="NCBI Taxonomy" id="2950023"/>
    <lineage>
        <taxon>Bacteria</taxon>
        <taxon>Pseudomonadati</taxon>
        <taxon>Spirochaetota</taxon>
        <taxon>Spirochaetia</taxon>
        <taxon>Leptospirales</taxon>
        <taxon>Leptospiraceae</taxon>
        <taxon>Leptospira</taxon>
    </lineage>
</organism>